<dbReference type="RefSeq" id="WP_122913579.1">
    <property type="nucleotide sequence ID" value="NZ_JBCNED010000026.1"/>
</dbReference>
<reference evidence="2 3" key="1">
    <citation type="submission" date="2018-10" db="EMBL/GenBank/DDBJ databases">
        <title>Phylogenomics of Brevibacillus.</title>
        <authorList>
            <person name="Dunlap C."/>
        </authorList>
    </citation>
    <scope>NUCLEOTIDE SEQUENCE [LARGE SCALE GENOMIC DNA]</scope>
    <source>
        <strain evidence="2 3">JCM 15085</strain>
    </source>
</reference>
<name>A0A3M8CTR7_9BACL</name>
<proteinExistence type="predicted"/>
<dbReference type="EMBL" id="RHHT01000026">
    <property type="protein sequence ID" value="RNB78245.1"/>
    <property type="molecule type" value="Genomic_DNA"/>
</dbReference>
<sequence>MNRTRSSIEREVSNFIGAYIKDTLGRGPRDTEIKIVDNVLIFFIKGILTPMEKYILKTPEGKSVVLKSRQLFVESTNEEYMKFFEKTVGAKVLQNYESWDLENDSAIGVLVFERKVLQM</sequence>
<accession>A0A3M8CTR7</accession>
<dbReference type="InterPro" id="IPR018745">
    <property type="entry name" value="MpsC"/>
</dbReference>
<dbReference type="Pfam" id="PF10057">
    <property type="entry name" value="MpsC"/>
    <property type="match status" value="1"/>
</dbReference>
<feature type="domain" description="Na+-translocating membrane potential-generating system MpsC" evidence="1">
    <location>
        <begin position="4"/>
        <end position="113"/>
    </location>
</feature>
<dbReference type="Proteomes" id="UP000281915">
    <property type="component" value="Unassembled WGS sequence"/>
</dbReference>
<evidence type="ECO:0000313" key="3">
    <source>
        <dbReference type="Proteomes" id="UP000281915"/>
    </source>
</evidence>
<dbReference type="AlphaFoldDB" id="A0A3M8CTR7"/>
<evidence type="ECO:0000313" key="2">
    <source>
        <dbReference type="EMBL" id="RNB78245.1"/>
    </source>
</evidence>
<organism evidence="2 3">
    <name type="scientific">Brevibacillus panacihumi</name>
    <dbReference type="NCBI Taxonomy" id="497735"/>
    <lineage>
        <taxon>Bacteria</taxon>
        <taxon>Bacillati</taxon>
        <taxon>Bacillota</taxon>
        <taxon>Bacilli</taxon>
        <taxon>Bacillales</taxon>
        <taxon>Paenibacillaceae</taxon>
        <taxon>Brevibacillus</taxon>
    </lineage>
</organism>
<gene>
    <name evidence="2" type="ORF">EDM58_12135</name>
</gene>
<protein>
    <submittedName>
        <fullName evidence="2">DUF2294 domain-containing protein</fullName>
    </submittedName>
</protein>
<evidence type="ECO:0000259" key="1">
    <source>
        <dbReference type="Pfam" id="PF10057"/>
    </source>
</evidence>
<comment type="caution">
    <text evidence="2">The sequence shown here is derived from an EMBL/GenBank/DDBJ whole genome shotgun (WGS) entry which is preliminary data.</text>
</comment>